<proteinExistence type="predicted"/>
<reference evidence="1" key="1">
    <citation type="submission" date="2021-01" db="EMBL/GenBank/DDBJ databases">
        <authorList>
            <consortium name="Aspergillus chevalieri M1 genome sequencing consortium"/>
            <person name="Kazuki M."/>
            <person name="Futagami T."/>
        </authorList>
    </citation>
    <scope>NUCLEOTIDE SEQUENCE</scope>
    <source>
        <strain evidence="1">M1</strain>
    </source>
</reference>
<dbReference type="EMBL" id="AP024420">
    <property type="protein sequence ID" value="BCR88923.1"/>
    <property type="molecule type" value="Genomic_DNA"/>
</dbReference>
<dbReference type="KEGG" id="ache:ACHE_50121A"/>
<evidence type="ECO:0000313" key="2">
    <source>
        <dbReference type="Proteomes" id="UP000637239"/>
    </source>
</evidence>
<sequence length="182" mass="20173">MAIDDTAFEGTDITKGFNAVAIGAFGPGFISTHDPERVIGFGVFKPHYSQANVHKPNLRERGFRFLTVPGSGEEVAVSHKLCLDQLFKSSGLQHRGELLPGEMFKLRLSPGRLQPQWWCLGDLEGDLKGRNLHAWAKGGSYLSYYEVPPSKEEIEEGGYVLGEDADRIKIEDHAGWIEVEMG</sequence>
<dbReference type="RefSeq" id="XP_043137445.1">
    <property type="nucleotide sequence ID" value="XM_043279802.1"/>
</dbReference>
<dbReference type="GeneID" id="66983281"/>
<dbReference type="AlphaFoldDB" id="A0A7R7ZNV0"/>
<keyword evidence="2" id="KW-1185">Reference proteome</keyword>
<dbReference type="Proteomes" id="UP000637239">
    <property type="component" value="Chromosome 5"/>
</dbReference>
<reference evidence="1" key="2">
    <citation type="submission" date="2021-02" db="EMBL/GenBank/DDBJ databases">
        <title>Aspergillus chevalieri M1 genome sequence.</title>
        <authorList>
            <person name="Kadooka C."/>
            <person name="Mori K."/>
            <person name="Futagami T."/>
        </authorList>
    </citation>
    <scope>NUCLEOTIDE SEQUENCE</scope>
    <source>
        <strain evidence="1">M1</strain>
    </source>
</reference>
<protein>
    <submittedName>
        <fullName evidence="1">Uncharacterized protein</fullName>
    </submittedName>
</protein>
<evidence type="ECO:0000313" key="1">
    <source>
        <dbReference type="EMBL" id="BCR88923.1"/>
    </source>
</evidence>
<organism evidence="1 2">
    <name type="scientific">Aspergillus chevalieri</name>
    <name type="common">Eurotium chevalieri</name>
    <dbReference type="NCBI Taxonomy" id="182096"/>
    <lineage>
        <taxon>Eukaryota</taxon>
        <taxon>Fungi</taxon>
        <taxon>Dikarya</taxon>
        <taxon>Ascomycota</taxon>
        <taxon>Pezizomycotina</taxon>
        <taxon>Eurotiomycetes</taxon>
        <taxon>Eurotiomycetidae</taxon>
        <taxon>Eurotiales</taxon>
        <taxon>Aspergillaceae</taxon>
        <taxon>Aspergillus</taxon>
        <taxon>Aspergillus subgen. Aspergillus</taxon>
    </lineage>
</organism>
<gene>
    <name evidence="1" type="ORF">ACHE_50121A</name>
</gene>
<accession>A0A7R7ZNV0</accession>
<name>A0A7R7ZNV0_ASPCH</name>